<protein>
    <submittedName>
        <fullName evidence="1">Uncharacterized protein</fullName>
    </submittedName>
</protein>
<dbReference type="AlphaFoldDB" id="A0A4R0XMX8"/>
<sequence length="84" mass="9433">MTYSTVSFSTTSQLQLSAAQMKDTMVDTLRQSQVDVAEVIRASRSQMRTSFRLARISANKTQQQDSMDFAVIASSTIHTHRKAF</sequence>
<name>A0A4R0XMX8_9BURK</name>
<gene>
    <name evidence="1" type="ORF">BZM27_10505</name>
</gene>
<dbReference type="Proteomes" id="UP000294200">
    <property type="component" value="Unassembled WGS sequence"/>
</dbReference>
<proteinExistence type="predicted"/>
<comment type="caution">
    <text evidence="1">The sequence shown here is derived from an EMBL/GenBank/DDBJ whole genome shotgun (WGS) entry which is preliminary data.</text>
</comment>
<evidence type="ECO:0000313" key="1">
    <source>
        <dbReference type="EMBL" id="TCG08689.1"/>
    </source>
</evidence>
<organism evidence="1 2">
    <name type="scientific">Paraburkholderia steynii</name>
    <dbReference type="NCBI Taxonomy" id="1245441"/>
    <lineage>
        <taxon>Bacteria</taxon>
        <taxon>Pseudomonadati</taxon>
        <taxon>Pseudomonadota</taxon>
        <taxon>Betaproteobacteria</taxon>
        <taxon>Burkholderiales</taxon>
        <taxon>Burkholderiaceae</taxon>
        <taxon>Paraburkholderia</taxon>
    </lineage>
</organism>
<keyword evidence="2" id="KW-1185">Reference proteome</keyword>
<evidence type="ECO:0000313" key="2">
    <source>
        <dbReference type="Proteomes" id="UP000294200"/>
    </source>
</evidence>
<accession>A0A4R0XMX8</accession>
<dbReference type="EMBL" id="MWML01000028">
    <property type="protein sequence ID" value="TCG08689.1"/>
    <property type="molecule type" value="Genomic_DNA"/>
</dbReference>
<reference evidence="1 2" key="1">
    <citation type="submission" date="2017-02" db="EMBL/GenBank/DDBJ databases">
        <title>Paraburkholderia sophoroidis sp. nov. and Paraburkholderia steynii sp. nov. rhizobial symbionts of the fynbos legume Hypocalyptus sophoroides.</title>
        <authorList>
            <person name="Steenkamp E.T."/>
            <person name="Beukes C.W."/>
            <person name="Van Zyl E."/>
            <person name="Avontuur J."/>
            <person name="Chan W.Y."/>
            <person name="Hassen A."/>
            <person name="Palmer M."/>
            <person name="Mthombeni L."/>
            <person name="Phalane F."/>
            <person name="Sereme K."/>
            <person name="Venter S.N."/>
        </authorList>
    </citation>
    <scope>NUCLEOTIDE SEQUENCE [LARGE SCALE GENOMIC DNA]</scope>
    <source>
        <strain evidence="1 2">HC1.1ba</strain>
    </source>
</reference>